<organism evidence="5 6">
    <name type="scientific">Candidatus Eubacterium faecale</name>
    <dbReference type="NCBI Taxonomy" id="2838568"/>
    <lineage>
        <taxon>Bacteria</taxon>
        <taxon>Bacillati</taxon>
        <taxon>Bacillota</taxon>
        <taxon>Clostridia</taxon>
        <taxon>Eubacteriales</taxon>
        <taxon>Eubacteriaceae</taxon>
        <taxon>Eubacterium</taxon>
    </lineage>
</organism>
<feature type="domain" description="DUF5107" evidence="4">
    <location>
        <begin position="42"/>
        <end position="343"/>
    </location>
</feature>
<sequence>MQKYSDVKVWEEKVKIPTYGVGKPDKNPMFLEKRVYQGSSGKVYPYPVIDKIYDTKSDKAYTCVFLENDFIKVMMMPEIGGRIQRATDKTNGYDFVYYNHVIKPALVGLAGPWISGGIEFNWPQHHRPSTFDPVDFTYFKNVDGSATVVMSEIETMFRTKGTVRFTLYPNSAYIEIKAQVYNRTFVPQTFLWWANPAVAVNDHTRTIFPPDVTTVMDHGKRASSTFPIATGTYYKVDYSKGVDISRYKNIPVPTSYMAAKSDYDFVGGFDDGIGAGILHVADHHIAPGKKQWTWGCGDFGKAWDRNLTDSDGPYVELMTGCYTDNQPDFTFLSPMEEKTFTQYFMPYRSIGTVHNANKDIAMNYENGAVHLCAASDIGDITVEIVHDQGSVQREDLCMHPCAAAEIKAENADHVNEIRILKNNRLIMNYVINGKKQEPTAPAVCPPLPKDCKSCEDLYLYGLHIEQYRHATYNAEDYYLEGLRRDDTDIRLNNAYGKLLLKRGLFVESETYFRKAVEKSVRSNPNPYDSEPYLNLGVSLLYQGRLSESYDALYKATWSSACAESAFYHLACICAQKGEYGKALEHIENSLIKNARNYRSMDLKALILQKLGKQEEAVKRCEETLSLDPMDMISLRICGKMPQIRTDTAIEIALEYKAGGFYEDAIRILEEDDTEHPMVHYHLADLYRLLGDQEKAELHTEKAESASSYLCFPHRLPDMIVLEKAAEYKESAMANYYLGCLYYDKKRYEDAVACWEKTVKLKPDFPTAHRNLGLAYFNKHHNAQKALNELETAFALDKTDGRVLMELDQLHKKMQMPPQQRLSFLGKYMDLVCARDDLYIEYITLLNLTGRYAEALSALADHKFHPWEGGEGKAPRQYVFALCAMAKAKIDSKEYADAIALLERTFTYPENLGEGKLFGAQENLQNLLLGIAYERSGEPAKANEYFVKASTGLSQPQSAVYYNDQPPETIFCQGLALLKLGKANEADLRFNRLIEYADQHMDDEIKIDYFAVSLPDFLVFDEDLNKQNKVHCLFMKALGLFGKKDYESASQTLGRAYALDTYHFGMNSYKILFMNKGESI</sequence>
<keyword evidence="1" id="KW-0677">Repeat</keyword>
<dbReference type="Proteomes" id="UP000823877">
    <property type="component" value="Unassembled WGS sequence"/>
</dbReference>
<reference evidence="5" key="1">
    <citation type="journal article" date="2021" name="PeerJ">
        <title>Extensive microbial diversity within the chicken gut microbiome revealed by metagenomics and culture.</title>
        <authorList>
            <person name="Gilroy R."/>
            <person name="Ravi A."/>
            <person name="Getino M."/>
            <person name="Pursley I."/>
            <person name="Horton D.L."/>
            <person name="Alikhan N.F."/>
            <person name="Baker D."/>
            <person name="Gharbi K."/>
            <person name="Hall N."/>
            <person name="Watson M."/>
            <person name="Adriaenssens E.M."/>
            <person name="Foster-Nyarko E."/>
            <person name="Jarju S."/>
            <person name="Secka A."/>
            <person name="Antonio M."/>
            <person name="Oren A."/>
            <person name="Chaudhuri R.R."/>
            <person name="La Ragione R."/>
            <person name="Hildebrand F."/>
            <person name="Pallen M.J."/>
        </authorList>
    </citation>
    <scope>NUCLEOTIDE SEQUENCE</scope>
    <source>
        <strain evidence="5">CHK188-16595</strain>
    </source>
</reference>
<keyword evidence="2 3" id="KW-0802">TPR repeat</keyword>
<dbReference type="EMBL" id="DWXN01000012">
    <property type="protein sequence ID" value="HJB75232.1"/>
    <property type="molecule type" value="Genomic_DNA"/>
</dbReference>
<dbReference type="AlphaFoldDB" id="A0A9D2MIJ1"/>
<gene>
    <name evidence="5" type="ORF">IAA37_06115</name>
</gene>
<evidence type="ECO:0000256" key="3">
    <source>
        <dbReference type="PROSITE-ProRule" id="PRU00339"/>
    </source>
</evidence>
<reference evidence="5" key="2">
    <citation type="submission" date="2021-04" db="EMBL/GenBank/DDBJ databases">
        <authorList>
            <person name="Gilroy R."/>
        </authorList>
    </citation>
    <scope>NUCLEOTIDE SEQUENCE</scope>
    <source>
        <strain evidence="5">CHK188-16595</strain>
    </source>
</reference>
<dbReference type="PROSITE" id="PS50005">
    <property type="entry name" value="TPR"/>
    <property type="match status" value="1"/>
</dbReference>
<comment type="caution">
    <text evidence="5">The sequence shown here is derived from an EMBL/GenBank/DDBJ whole genome shotgun (WGS) entry which is preliminary data.</text>
</comment>
<evidence type="ECO:0000256" key="1">
    <source>
        <dbReference type="ARBA" id="ARBA00022737"/>
    </source>
</evidence>
<dbReference type="SUPFAM" id="SSF48452">
    <property type="entry name" value="TPR-like"/>
    <property type="match status" value="4"/>
</dbReference>
<dbReference type="Pfam" id="PF13414">
    <property type="entry name" value="TPR_11"/>
    <property type="match status" value="1"/>
</dbReference>
<dbReference type="InterPro" id="IPR050498">
    <property type="entry name" value="Ycf3"/>
</dbReference>
<evidence type="ECO:0000259" key="4">
    <source>
        <dbReference type="Pfam" id="PF17128"/>
    </source>
</evidence>
<dbReference type="Gene3D" id="1.25.40.10">
    <property type="entry name" value="Tetratricopeptide repeat domain"/>
    <property type="match status" value="3"/>
</dbReference>
<dbReference type="InterPro" id="IPR019734">
    <property type="entry name" value="TPR_rpt"/>
</dbReference>
<dbReference type="PANTHER" id="PTHR44858:SF1">
    <property type="entry name" value="UDP-N-ACETYLGLUCOSAMINE--PEPTIDE N-ACETYLGLUCOSAMINYLTRANSFERASE SPINDLY-RELATED"/>
    <property type="match status" value="1"/>
</dbReference>
<dbReference type="InterPro" id="IPR033396">
    <property type="entry name" value="DUF5107"/>
</dbReference>
<dbReference type="InterPro" id="IPR011990">
    <property type="entry name" value="TPR-like_helical_dom_sf"/>
</dbReference>
<evidence type="ECO:0000313" key="6">
    <source>
        <dbReference type="Proteomes" id="UP000823877"/>
    </source>
</evidence>
<evidence type="ECO:0000256" key="2">
    <source>
        <dbReference type="ARBA" id="ARBA00022803"/>
    </source>
</evidence>
<evidence type="ECO:0000313" key="5">
    <source>
        <dbReference type="EMBL" id="HJB75232.1"/>
    </source>
</evidence>
<dbReference type="Pfam" id="PF17128">
    <property type="entry name" value="DUF5107"/>
    <property type="match status" value="1"/>
</dbReference>
<protein>
    <submittedName>
        <fullName evidence="5">DUF5107 domain-containing protein</fullName>
    </submittedName>
</protein>
<proteinExistence type="predicted"/>
<dbReference type="SMART" id="SM00028">
    <property type="entry name" value="TPR"/>
    <property type="match status" value="9"/>
</dbReference>
<name>A0A9D2MIJ1_9FIRM</name>
<feature type="repeat" description="TPR" evidence="3">
    <location>
        <begin position="731"/>
        <end position="764"/>
    </location>
</feature>
<dbReference type="PANTHER" id="PTHR44858">
    <property type="entry name" value="TETRATRICOPEPTIDE REPEAT PROTEIN 6"/>
    <property type="match status" value="1"/>
</dbReference>
<accession>A0A9D2MIJ1</accession>